<evidence type="ECO:0000313" key="3">
    <source>
        <dbReference type="Proteomes" id="UP000597656"/>
    </source>
</evidence>
<feature type="transmembrane region" description="Helical" evidence="1">
    <location>
        <begin position="141"/>
        <end position="165"/>
    </location>
</feature>
<proteinExistence type="predicted"/>
<keyword evidence="3" id="KW-1185">Reference proteome</keyword>
<dbReference type="PANTHER" id="PTHR38441:SF1">
    <property type="entry name" value="MEMBRANE PROTEIN"/>
    <property type="match status" value="1"/>
</dbReference>
<gene>
    <name evidence="2" type="ORF">GCM10011609_66340</name>
</gene>
<reference evidence="3" key="1">
    <citation type="journal article" date="2019" name="Int. J. Syst. Evol. Microbiol.">
        <title>The Global Catalogue of Microorganisms (GCM) 10K type strain sequencing project: providing services to taxonomists for standard genome sequencing and annotation.</title>
        <authorList>
            <consortium name="The Broad Institute Genomics Platform"/>
            <consortium name="The Broad Institute Genome Sequencing Center for Infectious Disease"/>
            <person name="Wu L."/>
            <person name="Ma J."/>
        </authorList>
    </citation>
    <scope>NUCLEOTIDE SEQUENCE [LARGE SCALE GENOMIC DNA]</scope>
    <source>
        <strain evidence="3">CGMCC 4.7319</strain>
    </source>
</reference>
<comment type="caution">
    <text evidence="2">The sequence shown here is derived from an EMBL/GenBank/DDBJ whole genome shotgun (WGS) entry which is preliminary data.</text>
</comment>
<keyword evidence="1" id="KW-0812">Transmembrane</keyword>
<accession>A0ABQ2IPN2</accession>
<organism evidence="2 3">
    <name type="scientific">Lentzea pudingi</name>
    <dbReference type="NCBI Taxonomy" id="1789439"/>
    <lineage>
        <taxon>Bacteria</taxon>
        <taxon>Bacillati</taxon>
        <taxon>Actinomycetota</taxon>
        <taxon>Actinomycetes</taxon>
        <taxon>Pseudonocardiales</taxon>
        <taxon>Pseudonocardiaceae</taxon>
        <taxon>Lentzea</taxon>
    </lineage>
</organism>
<dbReference type="PANTHER" id="PTHR38441">
    <property type="entry name" value="INTEGRAL MEMBRANE PROTEIN-RELATED"/>
    <property type="match status" value="1"/>
</dbReference>
<dbReference type="InterPro" id="IPR007436">
    <property type="entry name" value="DUF485"/>
</dbReference>
<dbReference type="Proteomes" id="UP000597656">
    <property type="component" value="Unassembled WGS sequence"/>
</dbReference>
<evidence type="ECO:0000256" key="1">
    <source>
        <dbReference type="SAM" id="Phobius"/>
    </source>
</evidence>
<dbReference type="EMBL" id="BMNC01000013">
    <property type="protein sequence ID" value="GGN16279.1"/>
    <property type="molecule type" value="Genomic_DNA"/>
</dbReference>
<name>A0ABQ2IPN2_9PSEU</name>
<feature type="transmembrane region" description="Helical" evidence="1">
    <location>
        <begin position="107"/>
        <end position="129"/>
    </location>
</feature>
<evidence type="ECO:0008006" key="4">
    <source>
        <dbReference type="Google" id="ProtNLM"/>
    </source>
</evidence>
<evidence type="ECO:0000313" key="2">
    <source>
        <dbReference type="EMBL" id="GGN16279.1"/>
    </source>
</evidence>
<protein>
    <recommendedName>
        <fullName evidence="4">DUF485 domain-containing protein</fullName>
    </recommendedName>
</protein>
<keyword evidence="1" id="KW-0472">Membrane</keyword>
<dbReference type="Pfam" id="PF04341">
    <property type="entry name" value="DUF485"/>
    <property type="match status" value="1"/>
</dbReference>
<sequence>MGRRIQSGFCPPDASHWSGFARFREIRHVDCTRESATVGAAHEGQGYMTKAMRAPGEAQHEYREMRGFASFDDPDTLSYVDSDGTPNYELIRQTDEFRTLRRRLTTFIFPMTALFLSSYLTFVLLSAYAKDFVSTKVIGVINLGILLGLGQFVTSIIITLGYARYAKRRLDPQRKLLAEKTGVEE</sequence>
<keyword evidence="1" id="KW-1133">Transmembrane helix</keyword>